<comment type="caution">
    <text evidence="2">The sequence shown here is derived from an EMBL/GenBank/DDBJ whole genome shotgun (WGS) entry which is preliminary data.</text>
</comment>
<gene>
    <name evidence="2" type="ORF">BCR24_16180</name>
</gene>
<dbReference type="PROSITE" id="PS51257">
    <property type="entry name" value="PROKAR_LIPOPROTEIN"/>
    <property type="match status" value="1"/>
</dbReference>
<sequence>MKKITLLAFLILSLGGCSLKQSNVTNSSTRSIDQTEAAESQNVQFNSENQENLNNFEEGTKITTIFTPNNFKVTKLVDNSEKRVLLFSKDNQKFYKSIFVKSTQFLKVVDLKNNETEIFNGSI</sequence>
<evidence type="ECO:0000256" key="1">
    <source>
        <dbReference type="SAM" id="SignalP"/>
    </source>
</evidence>
<keyword evidence="1" id="KW-0732">Signal</keyword>
<organism evidence="2 3">
    <name type="scientific">Enterococcus ureilyticus</name>
    <dbReference type="NCBI Taxonomy" id="1131292"/>
    <lineage>
        <taxon>Bacteria</taxon>
        <taxon>Bacillati</taxon>
        <taxon>Bacillota</taxon>
        <taxon>Bacilli</taxon>
        <taxon>Lactobacillales</taxon>
        <taxon>Enterococcaceae</taxon>
        <taxon>Enterococcus</taxon>
    </lineage>
</organism>
<proteinExistence type="predicted"/>
<feature type="signal peptide" evidence="1">
    <location>
        <begin position="1"/>
        <end position="22"/>
    </location>
</feature>
<accession>A0A1E5HB18</accession>
<keyword evidence="3" id="KW-1185">Reference proteome</keyword>
<dbReference type="Proteomes" id="UP000094469">
    <property type="component" value="Unassembled WGS sequence"/>
</dbReference>
<dbReference type="EMBL" id="MIKC01000027">
    <property type="protein sequence ID" value="OEG22124.1"/>
    <property type="molecule type" value="Genomic_DNA"/>
</dbReference>
<reference evidence="3" key="1">
    <citation type="submission" date="2016-09" db="EMBL/GenBank/DDBJ databases">
        <authorList>
            <person name="Gulvik C.A."/>
        </authorList>
    </citation>
    <scope>NUCLEOTIDE SEQUENCE [LARGE SCALE GENOMIC DNA]</scope>
    <source>
        <strain evidence="3">LMG 26676</strain>
    </source>
</reference>
<name>A0A1E5HB18_9ENTE</name>
<evidence type="ECO:0000313" key="3">
    <source>
        <dbReference type="Proteomes" id="UP000094469"/>
    </source>
</evidence>
<protein>
    <recommendedName>
        <fullName evidence="4">Lipoprotein</fullName>
    </recommendedName>
</protein>
<feature type="chain" id="PRO_5039508200" description="Lipoprotein" evidence="1">
    <location>
        <begin position="23"/>
        <end position="123"/>
    </location>
</feature>
<evidence type="ECO:0000313" key="2">
    <source>
        <dbReference type="EMBL" id="OEG22124.1"/>
    </source>
</evidence>
<dbReference type="RefSeq" id="WP_069640460.1">
    <property type="nucleotide sequence ID" value="NZ_JAFLWE010000049.1"/>
</dbReference>
<evidence type="ECO:0008006" key="4">
    <source>
        <dbReference type="Google" id="ProtNLM"/>
    </source>
</evidence>
<dbReference type="AlphaFoldDB" id="A0A1E5HB18"/>
<dbReference type="OrthoDB" id="2168541at2"/>